<dbReference type="PANTHER" id="PTHR14677">
    <property type="entry name" value="ARSENITE INDUCUBLE RNA ASSOCIATED PROTEIN AIP-1-RELATED"/>
    <property type="match status" value="1"/>
</dbReference>
<dbReference type="GO" id="GO:0008270">
    <property type="term" value="F:zinc ion binding"/>
    <property type="evidence" value="ECO:0007669"/>
    <property type="project" value="UniProtKB-KW"/>
</dbReference>
<dbReference type="PANTHER" id="PTHR14677:SF20">
    <property type="entry name" value="ZINC FINGER AN1-TYPE CONTAINING 2A-RELATED"/>
    <property type="match status" value="1"/>
</dbReference>
<protein>
    <submittedName>
        <fullName evidence="6">Cuz1 protein</fullName>
    </submittedName>
</protein>
<feature type="coiled-coil region" evidence="4">
    <location>
        <begin position="77"/>
        <end position="110"/>
    </location>
</feature>
<keyword evidence="2" id="KW-0863">Zinc-finger</keyword>
<sequence length="237" mass="26924">MAMDIGKHCHYCKQLDFLPFTCPKCNEIFCGDHRLDHSCKQLSKNDPRNGSKGIKVEVRVQETSGGSQSNYKIGTQVIEARKQREAAKALAEKQKQKAREKKENQQAKNKSTLDWLKQKLQVRDVSTNSNNSKEVLNKIQKGAIGDENINTKARIYYRFLRPAQEIEDPLTHSISKRPPKVIDMYFDDQCSAGRALDKASQHLGLRKACNMLYNNETVDLSTSLTEFPQCSTFVIAN</sequence>
<dbReference type="InterPro" id="IPR000058">
    <property type="entry name" value="Znf_AN1"/>
</dbReference>
<keyword evidence="4" id="KW-0175">Coiled coil</keyword>
<name>A0AAV5RGE4_STABA</name>
<evidence type="ECO:0000259" key="5">
    <source>
        <dbReference type="SMART" id="SM00154"/>
    </source>
</evidence>
<reference evidence="6 7" key="1">
    <citation type="journal article" date="2023" name="Elife">
        <title>Identification of key yeast species and microbe-microbe interactions impacting larval growth of Drosophila in the wild.</title>
        <authorList>
            <person name="Mure A."/>
            <person name="Sugiura Y."/>
            <person name="Maeda R."/>
            <person name="Honda K."/>
            <person name="Sakurai N."/>
            <person name="Takahashi Y."/>
            <person name="Watada M."/>
            <person name="Katoh T."/>
            <person name="Gotoh A."/>
            <person name="Gotoh Y."/>
            <person name="Taniguchi I."/>
            <person name="Nakamura K."/>
            <person name="Hayashi T."/>
            <person name="Katayama T."/>
            <person name="Uemura T."/>
            <person name="Hattori Y."/>
        </authorList>
    </citation>
    <scope>NUCLEOTIDE SEQUENCE [LARGE SCALE GENOMIC DNA]</scope>
    <source>
        <strain evidence="6 7">SB-73</strain>
    </source>
</reference>
<proteinExistence type="predicted"/>
<dbReference type="EMBL" id="BTGC01000003">
    <property type="protein sequence ID" value="GMM49676.1"/>
    <property type="molecule type" value="Genomic_DNA"/>
</dbReference>
<feature type="domain" description="AN1-type" evidence="5">
    <location>
        <begin position="9"/>
        <end position="44"/>
    </location>
</feature>
<evidence type="ECO:0000256" key="1">
    <source>
        <dbReference type="ARBA" id="ARBA00022723"/>
    </source>
</evidence>
<keyword evidence="7" id="KW-1185">Reference proteome</keyword>
<accession>A0AAV5RGE4</accession>
<evidence type="ECO:0000313" key="6">
    <source>
        <dbReference type="EMBL" id="GMM49676.1"/>
    </source>
</evidence>
<dbReference type="SUPFAM" id="SSF118310">
    <property type="entry name" value="AN1-like Zinc finger"/>
    <property type="match status" value="1"/>
</dbReference>
<keyword evidence="3" id="KW-0862">Zinc</keyword>
<comment type="caution">
    <text evidence="6">The sequence shown here is derived from an EMBL/GenBank/DDBJ whole genome shotgun (WGS) entry which is preliminary data.</text>
</comment>
<dbReference type="InterPro" id="IPR035896">
    <property type="entry name" value="AN1-like_Znf"/>
</dbReference>
<keyword evidence="1" id="KW-0479">Metal-binding</keyword>
<dbReference type="Gene3D" id="4.10.1110.10">
    <property type="entry name" value="AN1-like Zinc finger"/>
    <property type="match status" value="1"/>
</dbReference>
<dbReference type="Pfam" id="PF01428">
    <property type="entry name" value="zf-AN1"/>
    <property type="match status" value="1"/>
</dbReference>
<evidence type="ECO:0000256" key="2">
    <source>
        <dbReference type="ARBA" id="ARBA00022771"/>
    </source>
</evidence>
<gene>
    <name evidence="6" type="ORF">DASB73_006340</name>
</gene>
<dbReference type="SMART" id="SM00154">
    <property type="entry name" value="ZnF_AN1"/>
    <property type="match status" value="1"/>
</dbReference>
<dbReference type="AlphaFoldDB" id="A0AAV5RGE4"/>
<evidence type="ECO:0000256" key="3">
    <source>
        <dbReference type="ARBA" id="ARBA00022833"/>
    </source>
</evidence>
<evidence type="ECO:0000313" key="7">
    <source>
        <dbReference type="Proteomes" id="UP001362899"/>
    </source>
</evidence>
<dbReference type="GO" id="GO:0005737">
    <property type="term" value="C:cytoplasm"/>
    <property type="evidence" value="ECO:0007669"/>
    <property type="project" value="TreeGrafter"/>
</dbReference>
<organism evidence="6 7">
    <name type="scientific">Starmerella bacillaris</name>
    <name type="common">Yeast</name>
    <name type="synonym">Candida zemplinina</name>
    <dbReference type="NCBI Taxonomy" id="1247836"/>
    <lineage>
        <taxon>Eukaryota</taxon>
        <taxon>Fungi</taxon>
        <taxon>Dikarya</taxon>
        <taxon>Ascomycota</taxon>
        <taxon>Saccharomycotina</taxon>
        <taxon>Dipodascomycetes</taxon>
        <taxon>Dipodascales</taxon>
        <taxon>Trichomonascaceae</taxon>
        <taxon>Starmerella</taxon>
    </lineage>
</organism>
<dbReference type="Proteomes" id="UP001362899">
    <property type="component" value="Unassembled WGS sequence"/>
</dbReference>
<evidence type="ECO:0000256" key="4">
    <source>
        <dbReference type="SAM" id="Coils"/>
    </source>
</evidence>